<dbReference type="InParanoid" id="Q8TNA4"/>
<accession>Q8TNA4</accession>
<reference evidence="1 2" key="1">
    <citation type="journal article" date="2002" name="Genome Res.">
        <title>The genome of Methanosarcina acetivorans reveals extensive metabolic and physiological diversity.</title>
        <authorList>
            <person name="Galagan J.E."/>
            <person name="Nusbaum C."/>
            <person name="Roy A."/>
            <person name="Endrizzi M.G."/>
            <person name="Macdonald P."/>
            <person name="FitzHugh W."/>
            <person name="Calvo S."/>
            <person name="Engels R."/>
            <person name="Smirnov S."/>
            <person name="Atnoor D."/>
            <person name="Brown A."/>
            <person name="Allen N."/>
            <person name="Naylor J."/>
            <person name="Stange-Thomann N."/>
            <person name="DeArellano K."/>
            <person name="Johnson R."/>
            <person name="Linton L."/>
            <person name="McEwan P."/>
            <person name="McKernan K."/>
            <person name="Talamas J."/>
            <person name="Tirrell A."/>
            <person name="Ye W."/>
            <person name="Zimmer A."/>
            <person name="Barber R.D."/>
            <person name="Cann I."/>
            <person name="Graham D.E."/>
            <person name="Grahame D.A."/>
            <person name="Guss A."/>
            <person name="Hedderich R."/>
            <person name="Ingram-Smith C."/>
            <person name="Kuettner C.H."/>
            <person name="Krzycki J.A."/>
            <person name="Leigh J.A."/>
            <person name="Li W."/>
            <person name="Liu J."/>
            <person name="Mukhopadhyay B."/>
            <person name="Reeve J.N."/>
            <person name="Smith K."/>
            <person name="Springer T.A."/>
            <person name="Umayam L.A."/>
            <person name="White O."/>
            <person name="White R.H."/>
            <person name="de Macario E.C."/>
            <person name="Ferry J.G."/>
            <person name="Jarrell K.F."/>
            <person name="Jing H."/>
            <person name="Macario A.J.L."/>
            <person name="Paulsen I."/>
            <person name="Pritchett M."/>
            <person name="Sowers K.R."/>
            <person name="Swanson R.V."/>
            <person name="Zinder S.H."/>
            <person name="Lander E."/>
            <person name="Metcalf W.W."/>
            <person name="Birren B."/>
        </authorList>
    </citation>
    <scope>NUCLEOTIDE SEQUENCE [LARGE SCALE GENOMIC DNA]</scope>
    <source>
        <strain evidence="2">ATCC 35395 / DSM 2834 / JCM 12185 / C2A</strain>
    </source>
</reference>
<evidence type="ECO:0000313" key="1">
    <source>
        <dbReference type="EMBL" id="AAM05775.1"/>
    </source>
</evidence>
<protein>
    <recommendedName>
        <fullName evidence="3">DUF2551 domain-containing protein</fullName>
    </recommendedName>
</protein>
<dbReference type="SUPFAM" id="SSF46785">
    <property type="entry name" value="Winged helix' DNA-binding domain"/>
    <property type="match status" value="1"/>
</dbReference>
<dbReference type="InterPro" id="IPR020501">
    <property type="entry name" value="Uncharacterised_AF1218"/>
</dbReference>
<keyword evidence="2" id="KW-1185">Reference proteome</keyword>
<dbReference type="AlphaFoldDB" id="Q8TNA4"/>
<organism evidence="1 2">
    <name type="scientific">Methanosarcina acetivorans (strain ATCC 35395 / DSM 2834 / JCM 12185 / C2A)</name>
    <dbReference type="NCBI Taxonomy" id="188937"/>
    <lineage>
        <taxon>Archaea</taxon>
        <taxon>Methanobacteriati</taxon>
        <taxon>Methanobacteriota</taxon>
        <taxon>Stenosarchaea group</taxon>
        <taxon>Methanomicrobia</taxon>
        <taxon>Methanosarcinales</taxon>
        <taxon>Methanosarcinaceae</taxon>
        <taxon>Methanosarcina</taxon>
    </lineage>
</organism>
<dbReference type="InterPro" id="IPR036390">
    <property type="entry name" value="WH_DNA-bd_sf"/>
</dbReference>
<dbReference type="Pfam" id="PF10826">
    <property type="entry name" value="DUF2551"/>
    <property type="match status" value="1"/>
</dbReference>
<name>Q8TNA4_METAC</name>
<dbReference type="KEGG" id="mac:MA_2389"/>
<dbReference type="EnsemblBacteria" id="AAM05775">
    <property type="protein sequence ID" value="AAM05775"/>
    <property type="gene ID" value="MA_2389"/>
</dbReference>
<dbReference type="HOGENOM" id="CLU_161115_0_0_2"/>
<sequence>MFTTSVEVVIMVSIRAKVKSRLEKFLEVDSNGYRRAILCIFIKVKKTTIDELHEMLSSRYNVSRNTVASMVGYIHSKLGILRAHKESYKTPMVYLLREEYIDLIMKIVASPSKSSTDSAA</sequence>
<proteinExistence type="predicted"/>
<evidence type="ECO:0008006" key="3">
    <source>
        <dbReference type="Google" id="ProtNLM"/>
    </source>
</evidence>
<dbReference type="Proteomes" id="UP000002487">
    <property type="component" value="Chromosome"/>
</dbReference>
<dbReference type="PhylomeDB" id="Q8TNA4"/>
<gene>
    <name evidence="1" type="ordered locus">MA_2389</name>
</gene>
<evidence type="ECO:0000313" key="2">
    <source>
        <dbReference type="Proteomes" id="UP000002487"/>
    </source>
</evidence>
<dbReference type="EMBL" id="AE010299">
    <property type="protein sequence ID" value="AAM05775.1"/>
    <property type="molecule type" value="Genomic_DNA"/>
</dbReference>